<evidence type="ECO:0000313" key="2">
    <source>
        <dbReference type="EMBL" id="WPK27772.1"/>
    </source>
</evidence>
<feature type="compositionally biased region" description="Polar residues" evidence="1">
    <location>
        <begin position="142"/>
        <end position="172"/>
    </location>
</feature>
<evidence type="ECO:0000256" key="1">
    <source>
        <dbReference type="SAM" id="MobiDB-lite"/>
    </source>
</evidence>
<dbReference type="EMBL" id="CP138901">
    <property type="protein sequence ID" value="WPK27772.1"/>
    <property type="molecule type" value="Genomic_DNA"/>
</dbReference>
<feature type="compositionally biased region" description="Gly residues" evidence="1">
    <location>
        <begin position="173"/>
        <end position="187"/>
    </location>
</feature>
<dbReference type="GeneID" id="88176230"/>
<proteinExistence type="predicted"/>
<dbReference type="AlphaFoldDB" id="A0AAX4HH90"/>
<feature type="region of interest" description="Disordered" evidence="1">
    <location>
        <begin position="39"/>
        <end position="87"/>
    </location>
</feature>
<gene>
    <name evidence="2" type="ORF">PUMCH_005172</name>
</gene>
<accession>A0AAX4HH90</accession>
<dbReference type="Proteomes" id="UP001338582">
    <property type="component" value="Chromosome 8"/>
</dbReference>
<feature type="compositionally biased region" description="Polar residues" evidence="1">
    <location>
        <begin position="58"/>
        <end position="69"/>
    </location>
</feature>
<keyword evidence="3" id="KW-1185">Reference proteome</keyword>
<dbReference type="KEGG" id="asau:88176230"/>
<reference evidence="2 3" key="1">
    <citation type="submission" date="2023-10" db="EMBL/GenBank/DDBJ databases">
        <title>Draft Genome Sequence of Candida saopaulonensis from a very Premature Infant with Sepsis.</title>
        <authorList>
            <person name="Ning Y."/>
            <person name="Dai R."/>
            <person name="Xiao M."/>
            <person name="Xu Y."/>
            <person name="Yan Q."/>
            <person name="Zhang L."/>
        </authorList>
    </citation>
    <scope>NUCLEOTIDE SEQUENCE [LARGE SCALE GENOMIC DNA]</scope>
    <source>
        <strain evidence="2 3">19XY460</strain>
    </source>
</reference>
<feature type="compositionally biased region" description="Gly residues" evidence="1">
    <location>
        <begin position="70"/>
        <end position="84"/>
    </location>
</feature>
<name>A0AAX4HH90_9ASCO</name>
<protein>
    <submittedName>
        <fullName evidence="2">Uncharacterized protein</fullName>
    </submittedName>
</protein>
<dbReference type="RefSeq" id="XP_062880148.1">
    <property type="nucleotide sequence ID" value="XM_063024078.1"/>
</dbReference>
<feature type="compositionally biased region" description="Polar residues" evidence="1">
    <location>
        <begin position="41"/>
        <end position="51"/>
    </location>
</feature>
<feature type="region of interest" description="Disordered" evidence="1">
    <location>
        <begin position="137"/>
        <end position="190"/>
    </location>
</feature>
<evidence type="ECO:0000313" key="3">
    <source>
        <dbReference type="Proteomes" id="UP001338582"/>
    </source>
</evidence>
<sequence length="220" mass="22788">MRVEPVVVSVQYEVVVNVGVGTSITRVLVPSVPVVRERASSGLSPIRSGSMSRRWDLNNDSIRSRTSGSGLRGEGVTPGGGSRGGTLWNLDHKSISAICSGSDESGTSSSLSPVRSGSECWGWNLNHKSVGAICASSDESRASSGLSPIRSGSMSRRWNLNNDSVRSRTSGSGLRGEGVTPGGGSRGGTLWNLDHKSVGAICAGSDESGTSGSLSPVRKW</sequence>
<organism evidence="2 3">
    <name type="scientific">Australozyma saopauloensis</name>
    <dbReference type="NCBI Taxonomy" id="291208"/>
    <lineage>
        <taxon>Eukaryota</taxon>
        <taxon>Fungi</taxon>
        <taxon>Dikarya</taxon>
        <taxon>Ascomycota</taxon>
        <taxon>Saccharomycotina</taxon>
        <taxon>Pichiomycetes</taxon>
        <taxon>Metschnikowiaceae</taxon>
        <taxon>Australozyma</taxon>
    </lineage>
</organism>